<reference evidence="2 3" key="1">
    <citation type="submission" date="2019-06" db="EMBL/GenBank/DDBJ databases">
        <title>Sequencing the genomes of 1000 actinobacteria strains.</title>
        <authorList>
            <person name="Klenk H.-P."/>
        </authorList>
    </citation>
    <scope>NUCLEOTIDE SEQUENCE [LARGE SCALE GENOMIC DNA]</scope>
    <source>
        <strain evidence="2 3">DSM 45671</strain>
    </source>
</reference>
<sequence length="98" mass="10621">MTDWASVFLDPTGAVEGIEDRSLSPRLTTLHGATLGLLDNGKPNAALLLEEVGRQLGERFRLQDVKVFTKGYFGTPVEQTQVERIVATCNFAVTAVGD</sequence>
<accession>A0A561SXG5</accession>
<dbReference type="Pfam" id="PF24696">
    <property type="entry name" value="UGSC"/>
    <property type="match status" value="1"/>
</dbReference>
<feature type="domain" description="UGSC-like" evidence="1">
    <location>
        <begin position="9"/>
        <end position="98"/>
    </location>
</feature>
<organism evidence="2 3">
    <name type="scientific">Pseudonocardia hierapolitana</name>
    <dbReference type="NCBI Taxonomy" id="1128676"/>
    <lineage>
        <taxon>Bacteria</taxon>
        <taxon>Bacillati</taxon>
        <taxon>Actinomycetota</taxon>
        <taxon>Actinomycetes</taxon>
        <taxon>Pseudonocardiales</taxon>
        <taxon>Pseudonocardiaceae</taxon>
        <taxon>Pseudonocardia</taxon>
    </lineage>
</organism>
<gene>
    <name evidence="2" type="ORF">FHX44_115493</name>
</gene>
<dbReference type="Proteomes" id="UP000321261">
    <property type="component" value="Unassembled WGS sequence"/>
</dbReference>
<dbReference type="InterPro" id="IPR057767">
    <property type="entry name" value="UGSC-like_dom"/>
</dbReference>
<comment type="caution">
    <text evidence="2">The sequence shown here is derived from an EMBL/GenBank/DDBJ whole genome shotgun (WGS) entry which is preliminary data.</text>
</comment>
<name>A0A561SXG5_9PSEU</name>
<keyword evidence="3" id="KW-1185">Reference proteome</keyword>
<evidence type="ECO:0000259" key="1">
    <source>
        <dbReference type="Pfam" id="PF24696"/>
    </source>
</evidence>
<evidence type="ECO:0000313" key="2">
    <source>
        <dbReference type="EMBL" id="TWF79560.1"/>
    </source>
</evidence>
<proteinExistence type="predicted"/>
<protein>
    <recommendedName>
        <fullName evidence="1">UGSC-like domain-containing protein</fullName>
    </recommendedName>
</protein>
<dbReference type="AlphaFoldDB" id="A0A561SXG5"/>
<dbReference type="EMBL" id="VIWU01000001">
    <property type="protein sequence ID" value="TWF79560.1"/>
    <property type="molecule type" value="Genomic_DNA"/>
</dbReference>
<evidence type="ECO:0000313" key="3">
    <source>
        <dbReference type="Proteomes" id="UP000321261"/>
    </source>
</evidence>